<name>A0A8J4A8H4_9ACTN</name>
<evidence type="ECO:0000313" key="2">
    <source>
        <dbReference type="EMBL" id="GIJ74886.1"/>
    </source>
</evidence>
<dbReference type="AlphaFoldDB" id="A0A8J4A8H4"/>
<keyword evidence="1" id="KW-1133">Transmembrane helix</keyword>
<feature type="transmembrane region" description="Helical" evidence="1">
    <location>
        <begin position="107"/>
        <end position="127"/>
    </location>
</feature>
<dbReference type="EMBL" id="BOPH01000145">
    <property type="protein sequence ID" value="GIJ74886.1"/>
    <property type="molecule type" value="Genomic_DNA"/>
</dbReference>
<keyword evidence="3" id="KW-1185">Reference proteome</keyword>
<keyword evidence="1" id="KW-0812">Transmembrane</keyword>
<reference evidence="2" key="1">
    <citation type="submission" date="2021-01" db="EMBL/GenBank/DDBJ databases">
        <title>Whole genome shotgun sequence of Virgisporangium ochraceum NBRC 16418.</title>
        <authorList>
            <person name="Komaki H."/>
            <person name="Tamura T."/>
        </authorList>
    </citation>
    <scope>NUCLEOTIDE SEQUENCE</scope>
    <source>
        <strain evidence="2">NBRC 16418</strain>
    </source>
</reference>
<feature type="transmembrane region" description="Helical" evidence="1">
    <location>
        <begin position="147"/>
        <end position="171"/>
    </location>
</feature>
<dbReference type="RefSeq" id="WP_203934671.1">
    <property type="nucleotide sequence ID" value="NZ_BOPH01000145.1"/>
</dbReference>
<gene>
    <name evidence="2" type="ORF">Voc01_098030</name>
</gene>
<dbReference type="Proteomes" id="UP000635606">
    <property type="component" value="Unassembled WGS sequence"/>
</dbReference>
<feature type="transmembrane region" description="Helical" evidence="1">
    <location>
        <begin position="77"/>
        <end position="95"/>
    </location>
</feature>
<protein>
    <submittedName>
        <fullName evidence="2">Uncharacterized protein</fullName>
    </submittedName>
</protein>
<proteinExistence type="predicted"/>
<evidence type="ECO:0000313" key="3">
    <source>
        <dbReference type="Proteomes" id="UP000635606"/>
    </source>
</evidence>
<evidence type="ECO:0000256" key="1">
    <source>
        <dbReference type="SAM" id="Phobius"/>
    </source>
</evidence>
<keyword evidence="1" id="KW-0472">Membrane</keyword>
<organism evidence="2 3">
    <name type="scientific">Virgisporangium ochraceum</name>
    <dbReference type="NCBI Taxonomy" id="65505"/>
    <lineage>
        <taxon>Bacteria</taxon>
        <taxon>Bacillati</taxon>
        <taxon>Actinomycetota</taxon>
        <taxon>Actinomycetes</taxon>
        <taxon>Micromonosporales</taxon>
        <taxon>Micromonosporaceae</taxon>
        <taxon>Virgisporangium</taxon>
    </lineage>
</organism>
<accession>A0A8J4A8H4</accession>
<sequence>MTDDSPPPWLTACTAVAALAVWVAVDCLHWHYIVGRYEHRIVVVSHDGADLEPSRLFYELAVDGVSARDMHLTVDRVWTVAALAAAVAFVAWLLRIRRIPRWTGAHWQVWTAAVLVTLLLNLMMRWYPTAVAASGPLHGTGWDTRNAAYPLWTVELALVLVTAAVSARLVLDITRAHEQ</sequence>
<comment type="caution">
    <text evidence="2">The sequence shown here is derived from an EMBL/GenBank/DDBJ whole genome shotgun (WGS) entry which is preliminary data.</text>
</comment>